<dbReference type="FunCoup" id="A0A4R2PNR9">
    <property type="interactions" value="148"/>
</dbReference>
<keyword evidence="4" id="KW-1185">Reference proteome</keyword>
<feature type="domain" description="AB hydrolase-1" evidence="2">
    <location>
        <begin position="23"/>
        <end position="239"/>
    </location>
</feature>
<protein>
    <submittedName>
        <fullName evidence="3">Pimeloyl-ACP methyl ester carboxylesterase</fullName>
    </submittedName>
</protein>
<evidence type="ECO:0000259" key="2">
    <source>
        <dbReference type="Pfam" id="PF12697"/>
    </source>
</evidence>
<keyword evidence="1" id="KW-0378">Hydrolase</keyword>
<dbReference type="PANTHER" id="PTHR43798:SF31">
    <property type="entry name" value="AB HYDROLASE SUPERFAMILY PROTEIN YCLE"/>
    <property type="match status" value="1"/>
</dbReference>
<sequence>MADDRAPARFYERTLGQGPVEMVWLHGWGLSHDSLVGLARGFETRATNRLLDLPGFGATPMLAPGAGSADYAAALAAHLGPKTGPRVLIGHSFGARVAVRLAAADAAACDALVLIGGAGIRPPRPWPRRLRAWTIGRLVKLGRLAGPATQERLRRRFGSADYAQAGPLRATLVAVVNENLTEPATGIDCPVLLLYGAEDTETPPAVGEAYAAALPHGRLKVLPGFGHLDILSRGAHQCARHITRILDEICP</sequence>
<dbReference type="Pfam" id="PF12697">
    <property type="entry name" value="Abhydrolase_6"/>
    <property type="match status" value="1"/>
</dbReference>
<reference evidence="3 4" key="1">
    <citation type="submission" date="2019-03" db="EMBL/GenBank/DDBJ databases">
        <title>Genomic Encyclopedia of Type Strains, Phase IV (KMG-IV): sequencing the most valuable type-strain genomes for metagenomic binning, comparative biology and taxonomic classification.</title>
        <authorList>
            <person name="Goeker M."/>
        </authorList>
    </citation>
    <scope>NUCLEOTIDE SEQUENCE [LARGE SCALE GENOMIC DNA]</scope>
    <source>
        <strain evidence="3 4">DSM 2132</strain>
    </source>
</reference>
<dbReference type="RefSeq" id="WP_132707954.1">
    <property type="nucleotide sequence ID" value="NZ_JACIGF010000003.1"/>
</dbReference>
<dbReference type="AlphaFoldDB" id="A0A4R2PNR9"/>
<dbReference type="InParanoid" id="A0A4R2PNR9"/>
<evidence type="ECO:0000256" key="1">
    <source>
        <dbReference type="ARBA" id="ARBA00022801"/>
    </source>
</evidence>
<evidence type="ECO:0000313" key="4">
    <source>
        <dbReference type="Proteomes" id="UP000295399"/>
    </source>
</evidence>
<organism evidence="3 4">
    <name type="scientific">Rhodothalassium salexigens DSM 2132</name>
    <dbReference type="NCBI Taxonomy" id="1188247"/>
    <lineage>
        <taxon>Bacteria</taxon>
        <taxon>Pseudomonadati</taxon>
        <taxon>Pseudomonadota</taxon>
        <taxon>Alphaproteobacteria</taxon>
        <taxon>Rhodothalassiales</taxon>
        <taxon>Rhodothalassiaceae</taxon>
        <taxon>Rhodothalassium</taxon>
    </lineage>
</organism>
<dbReference type="InterPro" id="IPR000073">
    <property type="entry name" value="AB_hydrolase_1"/>
</dbReference>
<dbReference type="Gene3D" id="3.40.50.1820">
    <property type="entry name" value="alpha/beta hydrolase"/>
    <property type="match status" value="1"/>
</dbReference>
<name>A0A4R2PNR9_RHOSA</name>
<dbReference type="GO" id="GO:0016787">
    <property type="term" value="F:hydrolase activity"/>
    <property type="evidence" value="ECO:0007669"/>
    <property type="project" value="UniProtKB-KW"/>
</dbReference>
<evidence type="ECO:0000313" key="3">
    <source>
        <dbReference type="EMBL" id="TCP36418.1"/>
    </source>
</evidence>
<dbReference type="EMBL" id="SLXO01000003">
    <property type="protein sequence ID" value="TCP36418.1"/>
    <property type="molecule type" value="Genomic_DNA"/>
</dbReference>
<dbReference type="PANTHER" id="PTHR43798">
    <property type="entry name" value="MONOACYLGLYCEROL LIPASE"/>
    <property type="match status" value="1"/>
</dbReference>
<dbReference type="Proteomes" id="UP000295399">
    <property type="component" value="Unassembled WGS sequence"/>
</dbReference>
<gene>
    <name evidence="3" type="ORF">EV659_103309</name>
</gene>
<dbReference type="GO" id="GO:0016020">
    <property type="term" value="C:membrane"/>
    <property type="evidence" value="ECO:0007669"/>
    <property type="project" value="TreeGrafter"/>
</dbReference>
<proteinExistence type="predicted"/>
<comment type="caution">
    <text evidence="3">The sequence shown here is derived from an EMBL/GenBank/DDBJ whole genome shotgun (WGS) entry which is preliminary data.</text>
</comment>
<accession>A0A4R2PNR9</accession>
<dbReference type="OrthoDB" id="9780765at2"/>
<dbReference type="InterPro" id="IPR050266">
    <property type="entry name" value="AB_hydrolase_sf"/>
</dbReference>
<dbReference type="InterPro" id="IPR029058">
    <property type="entry name" value="AB_hydrolase_fold"/>
</dbReference>
<dbReference type="SUPFAM" id="SSF53474">
    <property type="entry name" value="alpha/beta-Hydrolases"/>
    <property type="match status" value="1"/>
</dbReference>